<reference evidence="3 4" key="1">
    <citation type="journal article" date="2015" name="Genome Biol.">
        <title>Comparative genomics of Steinernema reveals deeply conserved gene regulatory networks.</title>
        <authorList>
            <person name="Dillman A.R."/>
            <person name="Macchietto M."/>
            <person name="Porter C.F."/>
            <person name="Rogers A."/>
            <person name="Williams B."/>
            <person name="Antoshechkin I."/>
            <person name="Lee M.M."/>
            <person name="Goodwin Z."/>
            <person name="Lu X."/>
            <person name="Lewis E.E."/>
            <person name="Goodrich-Blair H."/>
            <person name="Stock S.P."/>
            <person name="Adams B.J."/>
            <person name="Sternberg P.W."/>
            <person name="Mortazavi A."/>
        </authorList>
    </citation>
    <scope>NUCLEOTIDE SEQUENCE [LARGE SCALE GENOMIC DNA]</scope>
    <source>
        <strain evidence="3 4">ALL</strain>
    </source>
</reference>
<keyword evidence="4" id="KW-1185">Reference proteome</keyword>
<reference evidence="3 4" key="2">
    <citation type="journal article" date="2019" name="G3 (Bethesda)">
        <title>Hybrid Assembly of the Genome of the Entomopathogenic Nematode Steinernema carpocapsae Identifies the X-Chromosome.</title>
        <authorList>
            <person name="Serra L."/>
            <person name="Macchietto M."/>
            <person name="Macias-Munoz A."/>
            <person name="McGill C.J."/>
            <person name="Rodriguez I.M."/>
            <person name="Rodriguez B."/>
            <person name="Murad R."/>
            <person name="Mortazavi A."/>
        </authorList>
    </citation>
    <scope>NUCLEOTIDE SEQUENCE [LARGE SCALE GENOMIC DNA]</scope>
    <source>
        <strain evidence="3 4">ALL</strain>
    </source>
</reference>
<evidence type="ECO:0008006" key="5">
    <source>
        <dbReference type="Google" id="ProtNLM"/>
    </source>
</evidence>
<dbReference type="Proteomes" id="UP000298663">
    <property type="component" value="Chromosome X"/>
</dbReference>
<protein>
    <recommendedName>
        <fullName evidence="5">Activin types I and II receptor domain-containing protein</fullName>
    </recommendedName>
</protein>
<feature type="chain" id="PRO_5020915380" description="Activin types I and II receptor domain-containing protein" evidence="2">
    <location>
        <begin position="19"/>
        <end position="158"/>
    </location>
</feature>
<keyword evidence="2" id="KW-0732">Signal</keyword>
<evidence type="ECO:0000313" key="4">
    <source>
        <dbReference type="Proteomes" id="UP000298663"/>
    </source>
</evidence>
<evidence type="ECO:0000313" key="3">
    <source>
        <dbReference type="EMBL" id="TMS37677.1"/>
    </source>
</evidence>
<accession>A0A4U8UZS3</accession>
<dbReference type="AlphaFoldDB" id="A0A4U8UZS3"/>
<keyword evidence="1" id="KW-0472">Membrane</keyword>
<comment type="caution">
    <text evidence="3">The sequence shown here is derived from an EMBL/GenBank/DDBJ whole genome shotgun (WGS) entry which is preliminary data.</text>
</comment>
<organism evidence="3 4">
    <name type="scientific">Steinernema carpocapsae</name>
    <name type="common">Entomopathogenic nematode</name>
    <dbReference type="NCBI Taxonomy" id="34508"/>
    <lineage>
        <taxon>Eukaryota</taxon>
        <taxon>Metazoa</taxon>
        <taxon>Ecdysozoa</taxon>
        <taxon>Nematoda</taxon>
        <taxon>Chromadorea</taxon>
        <taxon>Rhabditida</taxon>
        <taxon>Tylenchina</taxon>
        <taxon>Panagrolaimomorpha</taxon>
        <taxon>Strongyloidoidea</taxon>
        <taxon>Steinernematidae</taxon>
        <taxon>Steinernema</taxon>
    </lineage>
</organism>
<feature type="transmembrane region" description="Helical" evidence="1">
    <location>
        <begin position="131"/>
        <end position="152"/>
    </location>
</feature>
<gene>
    <name evidence="3" type="ORF">L596_004561</name>
</gene>
<evidence type="ECO:0000256" key="1">
    <source>
        <dbReference type="SAM" id="Phobius"/>
    </source>
</evidence>
<name>A0A4U8UZS3_STECR</name>
<feature type="signal peptide" evidence="2">
    <location>
        <begin position="1"/>
        <end position="18"/>
    </location>
</feature>
<keyword evidence="1" id="KW-1133">Transmembrane helix</keyword>
<proteinExistence type="predicted"/>
<sequence>MNLLFIALPIVFVAVAECAICFCGKDNCESSMICTAEHCKVGFKLVGEKVRLQQLCSDDSDDTTAVCRQNQDSWQEVCTCSEDYCNTFAFLRSSVDQIKNDEAKQHELEDPYLPTVRPNREDISPNHSRNLSVLFVIVPVTVGGLATCLIVINYHCKM</sequence>
<dbReference type="EMBL" id="CM016762">
    <property type="protein sequence ID" value="TMS37677.1"/>
    <property type="molecule type" value="Genomic_DNA"/>
</dbReference>
<evidence type="ECO:0000256" key="2">
    <source>
        <dbReference type="SAM" id="SignalP"/>
    </source>
</evidence>
<dbReference type="OrthoDB" id="5813736at2759"/>
<keyword evidence="1" id="KW-0812">Transmembrane</keyword>
<dbReference type="EMBL" id="AZBU02000001">
    <property type="protein sequence ID" value="TMS37677.1"/>
    <property type="molecule type" value="Genomic_DNA"/>
</dbReference>